<evidence type="ECO:0000313" key="1">
    <source>
        <dbReference type="EMBL" id="MBM7633870.1"/>
    </source>
</evidence>
<evidence type="ECO:0008006" key="3">
    <source>
        <dbReference type="Google" id="ProtNLM"/>
    </source>
</evidence>
<dbReference type="RefSeq" id="WP_204698600.1">
    <property type="nucleotide sequence ID" value="NZ_JAFBEC010000008.1"/>
</dbReference>
<gene>
    <name evidence="1" type="ORF">JOD17_002966</name>
</gene>
<reference evidence="1 2" key="1">
    <citation type="submission" date="2021-01" db="EMBL/GenBank/DDBJ databases">
        <title>Genomic Encyclopedia of Type Strains, Phase IV (KMG-IV): sequencing the most valuable type-strain genomes for metagenomic binning, comparative biology and taxonomic classification.</title>
        <authorList>
            <person name="Goeker M."/>
        </authorList>
    </citation>
    <scope>NUCLEOTIDE SEQUENCE [LARGE SCALE GENOMIC DNA]</scope>
    <source>
        <strain evidence="1 2">DSM 25540</strain>
    </source>
</reference>
<protein>
    <recommendedName>
        <fullName evidence="3">HTH araC/xylS-type domain-containing protein</fullName>
    </recommendedName>
</protein>
<dbReference type="Proteomes" id="UP000741863">
    <property type="component" value="Unassembled WGS sequence"/>
</dbReference>
<organism evidence="1 2">
    <name type="scientific">Geomicrobium sediminis</name>
    <dbReference type="NCBI Taxonomy" id="1347788"/>
    <lineage>
        <taxon>Bacteria</taxon>
        <taxon>Bacillati</taxon>
        <taxon>Bacillota</taxon>
        <taxon>Bacilli</taxon>
        <taxon>Bacillales</taxon>
        <taxon>Geomicrobium</taxon>
    </lineage>
</organism>
<comment type="caution">
    <text evidence="1">The sequence shown here is derived from an EMBL/GenBank/DDBJ whole genome shotgun (WGS) entry which is preliminary data.</text>
</comment>
<keyword evidence="2" id="KW-1185">Reference proteome</keyword>
<name>A0ABS2PEN2_9BACL</name>
<dbReference type="EMBL" id="JAFBEC010000008">
    <property type="protein sequence ID" value="MBM7633870.1"/>
    <property type="molecule type" value="Genomic_DNA"/>
</dbReference>
<proteinExistence type="predicted"/>
<accession>A0ABS2PEN2</accession>
<evidence type="ECO:0000313" key="2">
    <source>
        <dbReference type="Proteomes" id="UP000741863"/>
    </source>
</evidence>
<sequence>MVTNDELKFYIVHHINVLGVKRGVPQVASKLAFDESFIRRVYAKQKRAV</sequence>